<feature type="transmembrane region" description="Helical" evidence="1">
    <location>
        <begin position="53"/>
        <end position="78"/>
    </location>
</feature>
<sequence length="99" mass="10884">MGITSAIVLYAVLWFVTFLIVIPFRLKTQGDVGEIVYGTQAGAPHEHGLKKKAWITTAIAAVLWTIIFYVVVSGSITVRDIDMFNRMSPEVSEPRGTDG</sequence>
<name>A0A1H3GXY0_9RHOB</name>
<dbReference type="AlphaFoldDB" id="A0A1H3GXY0"/>
<reference evidence="2 3" key="1">
    <citation type="submission" date="2016-10" db="EMBL/GenBank/DDBJ databases">
        <authorList>
            <person name="de Groot N.N."/>
        </authorList>
    </citation>
    <scope>NUCLEOTIDE SEQUENCE [LARGE SCALE GENOMIC DNA]</scope>
    <source>
        <strain evidence="2 3">DSM 24677</strain>
    </source>
</reference>
<keyword evidence="1" id="KW-1133">Transmembrane helix</keyword>
<keyword evidence="1" id="KW-0812">Transmembrane</keyword>
<dbReference type="RefSeq" id="WP_089886959.1">
    <property type="nucleotide sequence ID" value="NZ_CALJFH010000032.1"/>
</dbReference>
<protein>
    <submittedName>
        <fullName evidence="2">Predicted secreted protein</fullName>
    </submittedName>
</protein>
<feature type="transmembrane region" description="Helical" evidence="1">
    <location>
        <begin position="7"/>
        <end position="26"/>
    </location>
</feature>
<keyword evidence="1" id="KW-0472">Membrane</keyword>
<dbReference type="EMBL" id="FNPR01000001">
    <property type="protein sequence ID" value="SDY07987.1"/>
    <property type="molecule type" value="Genomic_DNA"/>
</dbReference>
<dbReference type="Proteomes" id="UP000199026">
    <property type="component" value="Unassembled WGS sequence"/>
</dbReference>
<gene>
    <name evidence="2" type="ORF">SAMN05444486_10193</name>
</gene>
<keyword evidence="3" id="KW-1185">Reference proteome</keyword>
<evidence type="ECO:0000256" key="1">
    <source>
        <dbReference type="SAM" id="Phobius"/>
    </source>
</evidence>
<evidence type="ECO:0000313" key="3">
    <source>
        <dbReference type="Proteomes" id="UP000199026"/>
    </source>
</evidence>
<accession>A0A1H3GXY0</accession>
<dbReference type="GeneID" id="78122905"/>
<dbReference type="Pfam" id="PF07330">
    <property type="entry name" value="DUF1467"/>
    <property type="match status" value="1"/>
</dbReference>
<dbReference type="OrthoDB" id="9804637at2"/>
<dbReference type="STRING" id="576131.SAMN05444486_10193"/>
<organism evidence="2 3">
    <name type="scientific">Lentibacter algarum</name>
    <dbReference type="NCBI Taxonomy" id="576131"/>
    <lineage>
        <taxon>Bacteria</taxon>
        <taxon>Pseudomonadati</taxon>
        <taxon>Pseudomonadota</taxon>
        <taxon>Alphaproteobacteria</taxon>
        <taxon>Rhodobacterales</taxon>
        <taxon>Roseobacteraceae</taxon>
        <taxon>Lentibacter</taxon>
    </lineage>
</organism>
<evidence type="ECO:0000313" key="2">
    <source>
        <dbReference type="EMBL" id="SDY07987.1"/>
    </source>
</evidence>
<proteinExistence type="predicted"/>
<dbReference type="InterPro" id="IPR009935">
    <property type="entry name" value="DUF1467"/>
</dbReference>